<evidence type="ECO:0000313" key="1">
    <source>
        <dbReference type="EMBL" id="KAF5323965.1"/>
    </source>
</evidence>
<organism evidence="1 2">
    <name type="scientific">Ephemerocybe angulata</name>
    <dbReference type="NCBI Taxonomy" id="980116"/>
    <lineage>
        <taxon>Eukaryota</taxon>
        <taxon>Fungi</taxon>
        <taxon>Dikarya</taxon>
        <taxon>Basidiomycota</taxon>
        <taxon>Agaricomycotina</taxon>
        <taxon>Agaricomycetes</taxon>
        <taxon>Agaricomycetidae</taxon>
        <taxon>Agaricales</taxon>
        <taxon>Agaricineae</taxon>
        <taxon>Psathyrellaceae</taxon>
        <taxon>Ephemerocybe</taxon>
    </lineage>
</organism>
<protein>
    <submittedName>
        <fullName evidence="1">Uncharacterized protein</fullName>
    </submittedName>
</protein>
<comment type="caution">
    <text evidence="1">The sequence shown here is derived from an EMBL/GenBank/DDBJ whole genome shotgun (WGS) entry which is preliminary data.</text>
</comment>
<dbReference type="AlphaFoldDB" id="A0A8H5F4Y2"/>
<dbReference type="EMBL" id="JAACJK010000165">
    <property type="protein sequence ID" value="KAF5323965.1"/>
    <property type="molecule type" value="Genomic_DNA"/>
</dbReference>
<keyword evidence="2" id="KW-1185">Reference proteome</keyword>
<dbReference type="Proteomes" id="UP000541558">
    <property type="component" value="Unassembled WGS sequence"/>
</dbReference>
<evidence type="ECO:0000313" key="2">
    <source>
        <dbReference type="Proteomes" id="UP000541558"/>
    </source>
</evidence>
<reference evidence="1 2" key="1">
    <citation type="journal article" date="2020" name="ISME J.">
        <title>Uncovering the hidden diversity of litter-decomposition mechanisms in mushroom-forming fungi.</title>
        <authorList>
            <person name="Floudas D."/>
            <person name="Bentzer J."/>
            <person name="Ahren D."/>
            <person name="Johansson T."/>
            <person name="Persson P."/>
            <person name="Tunlid A."/>
        </authorList>
    </citation>
    <scope>NUCLEOTIDE SEQUENCE [LARGE SCALE GENOMIC DNA]</scope>
    <source>
        <strain evidence="1 2">CBS 175.51</strain>
    </source>
</reference>
<gene>
    <name evidence="1" type="ORF">D9611_008427</name>
</gene>
<sequence length="149" mass="15671">MPPLFDKLDAEDIPYLPETKQFQTFFDLYIDVFEDEGSGASALIVGRIYTGKDIAQNATAINAAQRLTVEQPGGFTVSSGTLSAQVLLHLSLITLSTRSGATASSFSIASFTVATNATLAEKAEGQILVPNGAAYVNEVSGNHATLGNE</sequence>
<accession>A0A8H5F4Y2</accession>
<name>A0A8H5F4Y2_9AGAR</name>
<proteinExistence type="predicted"/>
<dbReference type="OrthoDB" id="9983560at2759"/>